<evidence type="ECO:0000256" key="3">
    <source>
        <dbReference type="ARBA" id="ARBA00022801"/>
    </source>
</evidence>
<evidence type="ECO:0000259" key="8">
    <source>
        <dbReference type="Pfam" id="PF03372"/>
    </source>
</evidence>
<feature type="binding site" evidence="6">
    <location>
        <position position="146"/>
    </location>
    <ligand>
        <name>Mg(2+)</name>
        <dbReference type="ChEBI" id="CHEBI:18420"/>
        <label>1</label>
    </ligand>
</feature>
<keyword evidence="3" id="KW-0378">Hydrolase</keyword>
<organism evidence="9 10">
    <name type="scientific">Heracleum sosnowskyi</name>
    <dbReference type="NCBI Taxonomy" id="360622"/>
    <lineage>
        <taxon>Eukaryota</taxon>
        <taxon>Viridiplantae</taxon>
        <taxon>Streptophyta</taxon>
        <taxon>Embryophyta</taxon>
        <taxon>Tracheophyta</taxon>
        <taxon>Spermatophyta</taxon>
        <taxon>Magnoliopsida</taxon>
        <taxon>eudicotyledons</taxon>
        <taxon>Gunneridae</taxon>
        <taxon>Pentapetalae</taxon>
        <taxon>asterids</taxon>
        <taxon>campanulids</taxon>
        <taxon>Apiales</taxon>
        <taxon>Apiaceae</taxon>
        <taxon>Apioideae</taxon>
        <taxon>apioid superclade</taxon>
        <taxon>Tordylieae</taxon>
        <taxon>Tordyliinae</taxon>
        <taxon>Heracleum</taxon>
    </lineage>
</organism>
<protein>
    <recommendedName>
        <fullName evidence="8">Endonuclease/exonuclease/phosphatase domain-containing protein</fullName>
    </recommendedName>
</protein>
<feature type="site" description="Important for catalytic activity" evidence="7">
    <location>
        <position position="199"/>
    </location>
</feature>
<dbReference type="PANTHER" id="PTHR22748:SF11">
    <property type="entry name" value="OS07G0184032 PROTEIN"/>
    <property type="match status" value="1"/>
</dbReference>
<dbReference type="GO" id="GO:0046872">
    <property type="term" value="F:metal ion binding"/>
    <property type="evidence" value="ECO:0007669"/>
    <property type="project" value="UniProtKB-KW"/>
</dbReference>
<feature type="binding site" evidence="6">
    <location>
        <position position="225"/>
    </location>
    <ligand>
        <name>Mg(2+)</name>
        <dbReference type="ChEBI" id="CHEBI:18420"/>
        <label>1</label>
    </ligand>
</feature>
<dbReference type="EMBL" id="JAUIZM010000009">
    <property type="protein sequence ID" value="KAK1365197.1"/>
    <property type="molecule type" value="Genomic_DNA"/>
</dbReference>
<reference evidence="9" key="1">
    <citation type="submission" date="2023-02" db="EMBL/GenBank/DDBJ databases">
        <title>Genome of toxic invasive species Heracleum sosnowskyi carries increased number of genes despite the absence of recent whole-genome duplications.</title>
        <authorList>
            <person name="Schelkunov M."/>
            <person name="Shtratnikova V."/>
            <person name="Makarenko M."/>
            <person name="Klepikova A."/>
            <person name="Omelchenko D."/>
            <person name="Novikova G."/>
            <person name="Obukhova E."/>
            <person name="Bogdanov V."/>
            <person name="Penin A."/>
            <person name="Logacheva M."/>
        </authorList>
    </citation>
    <scope>NUCLEOTIDE SEQUENCE</scope>
    <source>
        <strain evidence="9">Hsosn_3</strain>
        <tissue evidence="9">Leaf</tissue>
    </source>
</reference>
<feature type="domain" description="Endonuclease/exonuclease/phosphatase" evidence="8">
    <location>
        <begin position="6"/>
        <end position="225"/>
    </location>
</feature>
<name>A0AAD8HCV6_9APIA</name>
<evidence type="ECO:0000313" key="9">
    <source>
        <dbReference type="EMBL" id="KAK1365197.1"/>
    </source>
</evidence>
<dbReference type="SUPFAM" id="SSF56219">
    <property type="entry name" value="DNase I-like"/>
    <property type="match status" value="1"/>
</dbReference>
<feature type="active site" evidence="5">
    <location>
        <position position="112"/>
    </location>
</feature>
<evidence type="ECO:0000256" key="4">
    <source>
        <dbReference type="ARBA" id="ARBA00022842"/>
    </source>
</evidence>
<dbReference type="Gene3D" id="3.60.10.10">
    <property type="entry name" value="Endonuclease/exonuclease/phosphatase"/>
    <property type="match status" value="1"/>
</dbReference>
<keyword evidence="10" id="KW-1185">Reference proteome</keyword>
<feature type="site" description="Interaction with DNA substrate" evidence="7">
    <location>
        <position position="225"/>
    </location>
</feature>
<proteinExistence type="inferred from homology"/>
<keyword evidence="2 6" id="KW-0479">Metal-binding</keyword>
<dbReference type="Pfam" id="PF03372">
    <property type="entry name" value="Exo_endo_phos"/>
    <property type="match status" value="1"/>
</dbReference>
<dbReference type="GO" id="GO:0006284">
    <property type="term" value="P:base-excision repair"/>
    <property type="evidence" value="ECO:0007669"/>
    <property type="project" value="TreeGrafter"/>
</dbReference>
<evidence type="ECO:0000313" key="10">
    <source>
        <dbReference type="Proteomes" id="UP001237642"/>
    </source>
</evidence>
<feature type="binding site" evidence="6">
    <location>
        <position position="144"/>
    </location>
    <ligand>
        <name>Mg(2+)</name>
        <dbReference type="ChEBI" id="CHEBI:18420"/>
        <label>1</label>
    </ligand>
</feature>
<dbReference type="GO" id="GO:0008081">
    <property type="term" value="F:phosphoric diester hydrolase activity"/>
    <property type="evidence" value="ECO:0007669"/>
    <property type="project" value="TreeGrafter"/>
</dbReference>
<feature type="active site" description="Proton acceptor" evidence="5">
    <location>
        <position position="225"/>
    </location>
</feature>
<evidence type="ECO:0000256" key="2">
    <source>
        <dbReference type="ARBA" id="ARBA00022723"/>
    </source>
</evidence>
<feature type="binding site" evidence="6">
    <location>
        <position position="38"/>
    </location>
    <ligand>
        <name>Mg(2+)</name>
        <dbReference type="ChEBI" id="CHEBI:18420"/>
        <label>1</label>
    </ligand>
</feature>
<gene>
    <name evidence="9" type="ORF">POM88_040758</name>
</gene>
<keyword evidence="4 6" id="KW-0460">Magnesium</keyword>
<feature type="active site" description="Proton donor/acceptor" evidence="5">
    <location>
        <position position="144"/>
    </location>
</feature>
<keyword evidence="6" id="KW-0464">Manganese</keyword>
<feature type="binding site" evidence="6">
    <location>
        <position position="224"/>
    </location>
    <ligand>
        <name>Mg(2+)</name>
        <dbReference type="ChEBI" id="CHEBI:18420"/>
        <label>1</label>
    </ligand>
</feature>
<dbReference type="AlphaFoldDB" id="A0AAD8HCV6"/>
<dbReference type="Proteomes" id="UP001237642">
    <property type="component" value="Unassembled WGS sequence"/>
</dbReference>
<comment type="similarity">
    <text evidence="1">Belongs to the DNA repair enzymes AP/ExoA family.</text>
</comment>
<comment type="caution">
    <text evidence="9">The sequence shown here is derived from an EMBL/GenBank/DDBJ whole genome shotgun (WGS) entry which is preliminary data.</text>
</comment>
<feature type="binding site" evidence="6">
    <location>
        <position position="9"/>
    </location>
    <ligand>
        <name>Mg(2+)</name>
        <dbReference type="ChEBI" id="CHEBI:18420"/>
        <label>1</label>
    </ligand>
</feature>
<feature type="site" description="Transition state stabilizer" evidence="7">
    <location>
        <position position="146"/>
    </location>
</feature>
<evidence type="ECO:0000256" key="7">
    <source>
        <dbReference type="PIRSR" id="PIRSR604808-3"/>
    </source>
</evidence>
<evidence type="ECO:0000256" key="1">
    <source>
        <dbReference type="ARBA" id="ARBA00007092"/>
    </source>
</evidence>
<reference evidence="9" key="2">
    <citation type="submission" date="2023-05" db="EMBL/GenBank/DDBJ databases">
        <authorList>
            <person name="Schelkunov M.I."/>
        </authorList>
    </citation>
    <scope>NUCLEOTIDE SEQUENCE</scope>
    <source>
        <strain evidence="9">Hsosn_3</strain>
        <tissue evidence="9">Leaf</tissue>
    </source>
</reference>
<evidence type="ECO:0000256" key="5">
    <source>
        <dbReference type="PIRSR" id="PIRSR604808-1"/>
    </source>
</evidence>
<dbReference type="GO" id="GO:0003906">
    <property type="term" value="F:DNA-(apurinic or apyrimidinic site) endonuclease activity"/>
    <property type="evidence" value="ECO:0007669"/>
    <property type="project" value="TreeGrafter"/>
</dbReference>
<accession>A0AAD8HCV6</accession>
<dbReference type="InterPro" id="IPR004808">
    <property type="entry name" value="AP_endonuc_1"/>
</dbReference>
<dbReference type="PANTHER" id="PTHR22748">
    <property type="entry name" value="AP ENDONUCLEASE"/>
    <property type="match status" value="1"/>
</dbReference>
<comment type="cofactor">
    <cofactor evidence="6">
        <name>Mg(2+)</name>
        <dbReference type="ChEBI" id="CHEBI:18420"/>
    </cofactor>
    <cofactor evidence="6">
        <name>Mn(2+)</name>
        <dbReference type="ChEBI" id="CHEBI:29035"/>
    </cofactor>
    <text evidence="6">Probably binds two magnesium or manganese ions per subunit.</text>
</comment>
<dbReference type="GO" id="GO:0008311">
    <property type="term" value="F:double-stranded DNA 3'-5' DNA exonuclease activity"/>
    <property type="evidence" value="ECO:0007669"/>
    <property type="project" value="TreeGrafter"/>
</dbReference>
<sequence>MEIKLLSWNIRGFNNLVARKNVKSTVVRKKVNILCLQETKCSSWNTNLESTIWEDESHQWLSQNAEGLSGGLAVSWDTIVFQYMGHAQSKHWIWVQLKDLSNNFCFHVINIYAPQRPSLKKQLWNQLFEIWECTTSDPTSFVGDFNCIRNEKECANCIYRARDSYNFNNFIKKGNLHDIELTNGLFTWFGSKNRKSRLDRVLVNSSWLDKGDWSLQALNRKSSDHKGLLLTANQLDWGPKPFKAFNHWLEEPVLKILLQQFLDKKTG</sequence>
<evidence type="ECO:0000256" key="6">
    <source>
        <dbReference type="PIRSR" id="PIRSR604808-2"/>
    </source>
</evidence>
<dbReference type="InterPro" id="IPR005135">
    <property type="entry name" value="Endo/exonuclease/phosphatase"/>
</dbReference>
<dbReference type="GO" id="GO:0005634">
    <property type="term" value="C:nucleus"/>
    <property type="evidence" value="ECO:0007669"/>
    <property type="project" value="TreeGrafter"/>
</dbReference>
<dbReference type="InterPro" id="IPR036691">
    <property type="entry name" value="Endo/exonu/phosph_ase_sf"/>
</dbReference>